<accession>A0A927IRW2</accession>
<dbReference type="RefSeq" id="WP_191772241.1">
    <property type="nucleotide sequence ID" value="NZ_JACYFU010000001.1"/>
</dbReference>
<dbReference type="EMBL" id="JACYFU010000001">
    <property type="protein sequence ID" value="MBD8064126.1"/>
    <property type="molecule type" value="Genomic_DNA"/>
</dbReference>
<comment type="caution">
    <text evidence="1">The sequence shown here is derived from an EMBL/GenBank/DDBJ whole genome shotgun (WGS) entry which is preliminary data.</text>
</comment>
<organism evidence="1 2">
    <name type="scientific">Devosia oryzisoli</name>
    <dbReference type="NCBI Taxonomy" id="2774138"/>
    <lineage>
        <taxon>Bacteria</taxon>
        <taxon>Pseudomonadati</taxon>
        <taxon>Pseudomonadota</taxon>
        <taxon>Alphaproteobacteria</taxon>
        <taxon>Hyphomicrobiales</taxon>
        <taxon>Devosiaceae</taxon>
        <taxon>Devosia</taxon>
    </lineage>
</organism>
<protein>
    <submittedName>
        <fullName evidence="1">Uncharacterized protein</fullName>
    </submittedName>
</protein>
<sequence length="69" mass="7796">MASINRFNQFNYSSYDRLQWQKSRRADAAAQQARTSALANNFASIQTNLTMGQGNLFSRIAMSRMSKTA</sequence>
<evidence type="ECO:0000313" key="2">
    <source>
        <dbReference type="Proteomes" id="UP000654108"/>
    </source>
</evidence>
<keyword evidence="2" id="KW-1185">Reference proteome</keyword>
<dbReference type="Proteomes" id="UP000654108">
    <property type="component" value="Unassembled WGS sequence"/>
</dbReference>
<dbReference type="AlphaFoldDB" id="A0A927IRW2"/>
<name>A0A927IRW2_9HYPH</name>
<evidence type="ECO:0000313" key="1">
    <source>
        <dbReference type="EMBL" id="MBD8064126.1"/>
    </source>
</evidence>
<gene>
    <name evidence="1" type="ORF">IC608_01370</name>
</gene>
<reference evidence="1" key="1">
    <citation type="submission" date="2020-09" db="EMBL/GenBank/DDBJ databases">
        <title>Genome seq and assembly of Devosia sp.</title>
        <authorList>
            <person name="Chhetri G."/>
        </authorList>
    </citation>
    <scope>NUCLEOTIDE SEQUENCE</scope>
    <source>
        <strain evidence="1">PTR5</strain>
    </source>
</reference>
<proteinExistence type="predicted"/>